<dbReference type="OrthoDB" id="2735536at2759"/>
<evidence type="ECO:0000259" key="2">
    <source>
        <dbReference type="Pfam" id="PF11699"/>
    </source>
</evidence>
<evidence type="ECO:0000313" key="3">
    <source>
        <dbReference type="EMBL" id="KIK30979.1"/>
    </source>
</evidence>
<dbReference type="InterPro" id="IPR016712">
    <property type="entry name" value="Rbsml_bS1m-like"/>
</dbReference>
<feature type="region of interest" description="Disordered" evidence="1">
    <location>
        <begin position="576"/>
        <end position="607"/>
    </location>
</feature>
<dbReference type="PANTHER" id="PTHR28058:SF1">
    <property type="entry name" value="SMALL RIBOSOMAL SUBUNIT PROTEIN BS1M"/>
    <property type="match status" value="1"/>
</dbReference>
<dbReference type="Pfam" id="PF11709">
    <property type="entry name" value="Mit_ribos_Mrp51"/>
    <property type="match status" value="1"/>
</dbReference>
<evidence type="ECO:0000256" key="1">
    <source>
        <dbReference type="SAM" id="MobiDB-lite"/>
    </source>
</evidence>
<dbReference type="SUPFAM" id="SSF51182">
    <property type="entry name" value="RmlC-like cupins"/>
    <property type="match status" value="1"/>
</dbReference>
<dbReference type="STRING" id="765257.A0A0C9ZYA3"/>
<name>A0A0C9ZYA3_9AGAM</name>
<reference evidence="3 4" key="1">
    <citation type="submission" date="2014-04" db="EMBL/GenBank/DDBJ databases">
        <authorList>
            <consortium name="DOE Joint Genome Institute"/>
            <person name="Kuo A."/>
            <person name="Kohler A."/>
            <person name="Costa M.D."/>
            <person name="Nagy L.G."/>
            <person name="Floudas D."/>
            <person name="Copeland A."/>
            <person name="Barry K.W."/>
            <person name="Cichocki N."/>
            <person name="Veneault-Fourrey C."/>
            <person name="LaButti K."/>
            <person name="Lindquist E.A."/>
            <person name="Lipzen A."/>
            <person name="Lundell T."/>
            <person name="Morin E."/>
            <person name="Murat C."/>
            <person name="Sun H."/>
            <person name="Tunlid A."/>
            <person name="Henrissat B."/>
            <person name="Grigoriev I.V."/>
            <person name="Hibbett D.S."/>
            <person name="Martin F."/>
            <person name="Nordberg H.P."/>
            <person name="Cantor M.N."/>
            <person name="Hua S.X."/>
        </authorList>
    </citation>
    <scope>NUCLEOTIDE SEQUENCE [LARGE SCALE GENOMIC DNA]</scope>
    <source>
        <strain evidence="3 4">441</strain>
    </source>
</reference>
<accession>A0A0C9ZYA3</accession>
<reference evidence="4" key="2">
    <citation type="submission" date="2015-01" db="EMBL/GenBank/DDBJ databases">
        <title>Evolutionary Origins and Diversification of the Mycorrhizal Mutualists.</title>
        <authorList>
            <consortium name="DOE Joint Genome Institute"/>
            <consortium name="Mycorrhizal Genomics Consortium"/>
            <person name="Kohler A."/>
            <person name="Kuo A."/>
            <person name="Nagy L.G."/>
            <person name="Floudas D."/>
            <person name="Copeland A."/>
            <person name="Barry K.W."/>
            <person name="Cichocki N."/>
            <person name="Veneault-Fourrey C."/>
            <person name="LaButti K."/>
            <person name="Lindquist E.A."/>
            <person name="Lipzen A."/>
            <person name="Lundell T."/>
            <person name="Morin E."/>
            <person name="Murat C."/>
            <person name="Riley R."/>
            <person name="Ohm R."/>
            <person name="Sun H."/>
            <person name="Tunlid A."/>
            <person name="Henrissat B."/>
            <person name="Grigoriev I.V."/>
            <person name="Hibbett D.S."/>
            <person name="Martin F."/>
        </authorList>
    </citation>
    <scope>NUCLEOTIDE SEQUENCE [LARGE SCALE GENOMIC DNA]</scope>
    <source>
        <strain evidence="4">441</strain>
    </source>
</reference>
<gene>
    <name evidence="3" type="ORF">PISMIDRAFT_20503</name>
</gene>
<feature type="compositionally biased region" description="Basic and acidic residues" evidence="1">
    <location>
        <begin position="103"/>
        <end position="112"/>
    </location>
</feature>
<dbReference type="InterPro" id="IPR011051">
    <property type="entry name" value="RmlC_Cupin_sf"/>
</dbReference>
<dbReference type="AlphaFoldDB" id="A0A0C9ZYA3"/>
<organism evidence="3 4">
    <name type="scientific">Pisolithus microcarpus 441</name>
    <dbReference type="NCBI Taxonomy" id="765257"/>
    <lineage>
        <taxon>Eukaryota</taxon>
        <taxon>Fungi</taxon>
        <taxon>Dikarya</taxon>
        <taxon>Basidiomycota</taxon>
        <taxon>Agaricomycotina</taxon>
        <taxon>Agaricomycetes</taxon>
        <taxon>Agaricomycetidae</taxon>
        <taxon>Boletales</taxon>
        <taxon>Sclerodermatineae</taxon>
        <taxon>Pisolithaceae</taxon>
        <taxon>Pisolithus</taxon>
    </lineage>
</organism>
<dbReference type="InterPro" id="IPR014710">
    <property type="entry name" value="RmlC-like_jellyroll"/>
</dbReference>
<dbReference type="Proteomes" id="UP000054018">
    <property type="component" value="Unassembled WGS sequence"/>
</dbReference>
<sequence length="615" mass="69670">MASTVARVSPFGQLLKQSKFSSFDSRIAQVYTTHGGDAHRGDWGFKRPLSIRRRGAFITVKNVDTPEYQTEWSSAEPQALWMQNWDELQISPQWSHQVSAGEPRDHVQESDHIPNQQDPSAWRPHCVPNLDAMSREEFRKYLARIQAHRNRFYKETQAIPAKKGLSGLSFYQLSNWSALGWDGLYAQYLSKRRRADPRSREIEHFPHRNGGLSYANYTPLQTFLMTKERKGRLVDEYIGRDKKKLFYVASFAGMAGIVRKHHAALAQPMVWDDPRRTGQAMLRPQNAVLHRLPNVVGRVRQGLKATKVDMELRVLDGQSHVRSNPYPPGSRQYITAEPLGSTSSGQRKMDNLAVRSKARVTVQPSSLPPPTTTRATRTTNNDATQHIPFRADDLERGKKTGIAVQYVDRNSDEFEPFAEVMKQADNRTPPRIKSKKKRIVVVSPVLDEFDEDGEMSMDLAERIIQTARMFEPRSAANSNWFFQKIFGEGDFIAAGEMRIPPRGEKPSKSSKDNAYVFYVVEGAVSVAIHESTYIISSGGMFLVPRGTTRWRRGNCFGTRFSISTANLEPAKTFRGYRGRASGVDGPEESQKPTLALRNSYTGSRAPAQEQLYSLR</sequence>
<evidence type="ECO:0000313" key="4">
    <source>
        <dbReference type="Proteomes" id="UP000054018"/>
    </source>
</evidence>
<protein>
    <recommendedName>
        <fullName evidence="2">Mif2/CENP-C cupin domain-containing protein</fullName>
    </recommendedName>
</protein>
<dbReference type="EMBL" id="KN833685">
    <property type="protein sequence ID" value="KIK30979.1"/>
    <property type="molecule type" value="Genomic_DNA"/>
</dbReference>
<dbReference type="HOGENOM" id="CLU_444180_0_0_1"/>
<keyword evidence="4" id="KW-1185">Reference proteome</keyword>
<dbReference type="Pfam" id="PF11699">
    <property type="entry name" value="CENP-C_C"/>
    <property type="match status" value="1"/>
</dbReference>
<dbReference type="PANTHER" id="PTHR28058">
    <property type="entry name" value="37S RIBOSOMAL PROTEIN MRP51, MITOCHONDRIAL"/>
    <property type="match status" value="1"/>
</dbReference>
<feature type="region of interest" description="Disordered" evidence="1">
    <location>
        <begin position="319"/>
        <end position="379"/>
    </location>
</feature>
<dbReference type="InterPro" id="IPR025974">
    <property type="entry name" value="Mif2/CENP-C_cupin"/>
</dbReference>
<proteinExistence type="predicted"/>
<dbReference type="Gene3D" id="2.60.120.10">
    <property type="entry name" value="Jelly Rolls"/>
    <property type="match status" value="1"/>
</dbReference>
<feature type="domain" description="Mif2/CENP-C cupin" evidence="2">
    <location>
        <begin position="482"/>
        <end position="548"/>
    </location>
</feature>
<feature type="region of interest" description="Disordered" evidence="1">
    <location>
        <begin position="103"/>
        <end position="124"/>
    </location>
</feature>